<evidence type="ECO:0000313" key="2">
    <source>
        <dbReference type="EMBL" id="PKD18752.1"/>
    </source>
</evidence>
<dbReference type="NCBIfam" id="TIGR03696">
    <property type="entry name" value="Rhs_assc_core"/>
    <property type="match status" value="1"/>
</dbReference>
<dbReference type="PANTHER" id="PTHR32305:SF15">
    <property type="entry name" value="PROTEIN RHSA-RELATED"/>
    <property type="match status" value="1"/>
</dbReference>
<dbReference type="PANTHER" id="PTHR32305">
    <property type="match status" value="1"/>
</dbReference>
<accession>A0A2N0TVG2</accession>
<comment type="caution">
    <text evidence="2">The sequence shown here is derived from an EMBL/GenBank/DDBJ whole genome shotgun (WGS) entry which is preliminary data.</text>
</comment>
<gene>
    <name evidence="2" type="ORF">APR41_17745</name>
</gene>
<protein>
    <recommendedName>
        <fullName evidence="1">Bacterial toxin 8 domain-containing protein</fullName>
    </recommendedName>
</protein>
<dbReference type="EMBL" id="LKTS01000021">
    <property type="protein sequence ID" value="PKD18752.1"/>
    <property type="molecule type" value="Genomic_DNA"/>
</dbReference>
<dbReference type="InterPro" id="IPR050708">
    <property type="entry name" value="T6SS_VgrG/RHS"/>
</dbReference>
<sequence>MDYLDYDYDGNKLLRVSEIEDGEAGYGFKDGNTTGDDYGYDVNGNLTSDANKGILAGGIKYNHLNLPTEVMFNNSSSQVIKYTYDATGVKLRKEIPGKITDYAGNFIYEGGTLKFFNHPEGYVSYDGGQFNYVYNYVDHLGNIRLSYTDANQNNTNPVSLQIIQEKNYYPFGLTHQGYNTNGSPLGNDAAKRYGFGGKELQDENISGSILDWYDVSARNYDPALGRWMNLDPLAEKMRRHSPYNFGFNNPIYFQDYDGMAPSGPGNPIKKLIKKAVKKLGRLGRQNRLRQVVNDPKASKADKGWIKSEMNQMKNGKRKSIRNPPGKDLAHERGREAAKGYDYKHSNLQDRDLHRTQHKYDNNGRKNKERPVKEATATAVATGTMANEEVNASTEESTSITGNETADAVLDISMTYVETMDNLGTVIFGDNDFGKAVNEFNPFPGFSEFFSILKDDNDKSNTNTK</sequence>
<evidence type="ECO:0000259" key="1">
    <source>
        <dbReference type="Pfam" id="PF15545"/>
    </source>
</evidence>
<keyword evidence="3" id="KW-1185">Reference proteome</keyword>
<name>A0A2N0TVG2_9FLAO</name>
<reference evidence="2 3" key="1">
    <citation type="submission" date="2015-10" db="EMBL/GenBank/DDBJ databases">
        <title>Draft genome sequence of Salegentibacter salinarum KCTC 12975.</title>
        <authorList>
            <person name="Lin W."/>
            <person name="Zheng Q."/>
        </authorList>
    </citation>
    <scope>NUCLEOTIDE SEQUENCE [LARGE SCALE GENOMIC DNA]</scope>
    <source>
        <strain evidence="2 3">KCTC 12975</strain>
    </source>
</reference>
<dbReference type="Pfam" id="PF15545">
    <property type="entry name" value="Ntox8"/>
    <property type="match status" value="1"/>
</dbReference>
<feature type="domain" description="Bacterial toxin 8" evidence="1">
    <location>
        <begin position="292"/>
        <end position="360"/>
    </location>
</feature>
<evidence type="ECO:0000313" key="3">
    <source>
        <dbReference type="Proteomes" id="UP000232673"/>
    </source>
</evidence>
<dbReference type="InterPro" id="IPR022385">
    <property type="entry name" value="Rhs_assc_core"/>
</dbReference>
<dbReference type="STRING" id="447422.SAMN05660903_03624"/>
<proteinExistence type="predicted"/>
<dbReference type="Gene3D" id="2.180.10.10">
    <property type="entry name" value="RHS repeat-associated core"/>
    <property type="match status" value="1"/>
</dbReference>
<dbReference type="InterPro" id="IPR029097">
    <property type="entry name" value="Ntox8"/>
</dbReference>
<dbReference type="Proteomes" id="UP000232673">
    <property type="component" value="Unassembled WGS sequence"/>
</dbReference>
<dbReference type="AlphaFoldDB" id="A0A2N0TVG2"/>
<organism evidence="2 3">
    <name type="scientific">Salegentibacter salinarum</name>
    <dbReference type="NCBI Taxonomy" id="447422"/>
    <lineage>
        <taxon>Bacteria</taxon>
        <taxon>Pseudomonadati</taxon>
        <taxon>Bacteroidota</taxon>
        <taxon>Flavobacteriia</taxon>
        <taxon>Flavobacteriales</taxon>
        <taxon>Flavobacteriaceae</taxon>
        <taxon>Salegentibacter</taxon>
    </lineage>
</organism>